<accession>A0A382G5P0</accession>
<dbReference type="EMBL" id="UINC01053502">
    <property type="protein sequence ID" value="SVB70085.1"/>
    <property type="molecule type" value="Genomic_DNA"/>
</dbReference>
<dbReference type="InterPro" id="IPR014784">
    <property type="entry name" value="Cu2_ascorb_mOase-like_C"/>
</dbReference>
<dbReference type="Gene3D" id="2.60.120.230">
    <property type="match status" value="1"/>
</dbReference>
<evidence type="ECO:0000256" key="1">
    <source>
        <dbReference type="ARBA" id="ARBA00023157"/>
    </source>
</evidence>
<organism evidence="2">
    <name type="scientific">marine metagenome</name>
    <dbReference type="NCBI Taxonomy" id="408172"/>
    <lineage>
        <taxon>unclassified sequences</taxon>
        <taxon>metagenomes</taxon>
        <taxon>ecological metagenomes</taxon>
    </lineage>
</organism>
<evidence type="ECO:0000313" key="2">
    <source>
        <dbReference type="EMBL" id="SVB70085.1"/>
    </source>
</evidence>
<dbReference type="AlphaFoldDB" id="A0A382G5P0"/>
<feature type="non-terminal residue" evidence="2">
    <location>
        <position position="505"/>
    </location>
</feature>
<protein>
    <recommendedName>
        <fullName evidence="3">Copper type II ascorbate-dependent monooxygenase C-terminal domain-containing protein</fullName>
    </recommendedName>
</protein>
<name>A0A382G5P0_9ZZZZ</name>
<dbReference type="SUPFAM" id="SSF49742">
    <property type="entry name" value="PHM/PNGase F"/>
    <property type="match status" value="1"/>
</dbReference>
<feature type="non-terminal residue" evidence="2">
    <location>
        <position position="1"/>
    </location>
</feature>
<sequence>LYTSFMWEKINAPDHEHFYTDHPYYGAIMPLGLPVLTNGELDFIREWILGSAPEEGEIADTLLLEDTTRYEPPLFEIPPPPENGFQFQLGPFEITSGLDREFFYYHPVEESDDIFIERIEIIMRPGSHHFIAYTFGQNMPEALYPEPFVYRDLRDEDGNYIQENMIQMAFHEFGAGTQWPRMDYHFPPGISLRLNSSLGFDMNSHYVNYSDTTMIGEVYLNLHTLEPEQVVKEANILTMNNGNINLPPNQVTTLTQTFWIGDMYPEPISIFQLFSHAHQHMLEFRVFIEGGEQDGELVYVAFDWEHPPILELDPPLYLELNQGLTIEATYNNWTDETLEFGFLSTDEMMILFGYYYLGESPQVVSLTIQEGWNLVGLPFEFEDTSVEYVFPQSAPETLYSFNGTYTNAAELELGSGYWLYFDEGEPIVLSGISVETNVVELTEGWNLISGISSAVSINEINDPQNILVPGTVYGFNGTYYSSNVLSPGNGYWVYSNQDGSVLISS</sequence>
<dbReference type="GO" id="GO:0016715">
    <property type="term" value="F:oxidoreductase activity, acting on paired donors, with incorporation or reduction of molecular oxygen, reduced ascorbate as one donor, and incorporation of one atom of oxygen"/>
    <property type="evidence" value="ECO:0007669"/>
    <property type="project" value="InterPro"/>
</dbReference>
<evidence type="ECO:0008006" key="3">
    <source>
        <dbReference type="Google" id="ProtNLM"/>
    </source>
</evidence>
<gene>
    <name evidence="2" type="ORF">METZ01_LOCUS222939</name>
</gene>
<reference evidence="2" key="1">
    <citation type="submission" date="2018-05" db="EMBL/GenBank/DDBJ databases">
        <authorList>
            <person name="Lanie J.A."/>
            <person name="Ng W.-L."/>
            <person name="Kazmierczak K.M."/>
            <person name="Andrzejewski T.M."/>
            <person name="Davidsen T.M."/>
            <person name="Wayne K.J."/>
            <person name="Tettelin H."/>
            <person name="Glass J.I."/>
            <person name="Rusch D."/>
            <person name="Podicherti R."/>
            <person name="Tsui H.-C.T."/>
            <person name="Winkler M.E."/>
        </authorList>
    </citation>
    <scope>NUCLEOTIDE SEQUENCE</scope>
</reference>
<proteinExistence type="predicted"/>
<keyword evidence="1" id="KW-1015">Disulfide bond</keyword>
<dbReference type="InterPro" id="IPR008977">
    <property type="entry name" value="PHM/PNGase_F_dom_sf"/>
</dbReference>